<sequence length="286" mass="30944">MIATRALATRIILASLLGAAMLAALAVLAVKTQPPVGLVPLIAREGRSFWLAGLAVCLLGALIFQVVDRLPELARATALQRGVRYDPVPEWPTAWILPFVTLASGTLLLCAYHSLIVALAVTLFGFISLVIGQFARLALYSAEERIRSLGRLVHTLLLYGVGFVSYAMIYVHKLRSLYSATAIFLLAVLLLLQLTEGADVQLDRRVLYAMTGALVLAEATWVLNYWPATGWLGGAVLLAVFHVLAGLTLARVERALSWRTIAEYGIMASLAIIVIVWGTIRTRGGP</sequence>
<gene>
    <name evidence="2" type="ordered locus">trd_0430</name>
</gene>
<dbReference type="STRING" id="309801.trd_0430"/>
<feature type="transmembrane region" description="Helical" evidence="1">
    <location>
        <begin position="49"/>
        <end position="67"/>
    </location>
</feature>
<feature type="transmembrane region" description="Helical" evidence="1">
    <location>
        <begin position="206"/>
        <end position="223"/>
    </location>
</feature>
<dbReference type="OrthoDB" id="158787at2"/>
<organism evidence="2 3">
    <name type="scientific">Thermomicrobium roseum (strain ATCC 27502 / DSM 5159 / P-2)</name>
    <dbReference type="NCBI Taxonomy" id="309801"/>
    <lineage>
        <taxon>Bacteria</taxon>
        <taxon>Pseudomonadati</taxon>
        <taxon>Thermomicrobiota</taxon>
        <taxon>Thermomicrobia</taxon>
        <taxon>Thermomicrobiales</taxon>
        <taxon>Thermomicrobiaceae</taxon>
        <taxon>Thermomicrobium</taxon>
    </lineage>
</organism>
<dbReference type="KEGG" id="tro:trd_0430"/>
<evidence type="ECO:0000256" key="1">
    <source>
        <dbReference type="SAM" id="Phobius"/>
    </source>
</evidence>
<feature type="transmembrane region" description="Helical" evidence="1">
    <location>
        <begin position="177"/>
        <end position="194"/>
    </location>
</feature>
<name>B9KY85_THERP</name>
<evidence type="ECO:0000313" key="2">
    <source>
        <dbReference type="EMBL" id="ACM05621.1"/>
    </source>
</evidence>
<feature type="transmembrane region" description="Helical" evidence="1">
    <location>
        <begin position="115"/>
        <end position="140"/>
    </location>
</feature>
<dbReference type="HOGENOM" id="CLU_986543_0_0_0"/>
<dbReference type="EMBL" id="CP001275">
    <property type="protein sequence ID" value="ACM05621.1"/>
    <property type="molecule type" value="Genomic_DNA"/>
</dbReference>
<keyword evidence="3" id="KW-1185">Reference proteome</keyword>
<keyword evidence="1" id="KW-1133">Transmembrane helix</keyword>
<feature type="transmembrane region" description="Helical" evidence="1">
    <location>
        <begin position="261"/>
        <end position="280"/>
    </location>
</feature>
<feature type="transmembrane region" description="Helical" evidence="1">
    <location>
        <begin position="229"/>
        <end position="249"/>
    </location>
</feature>
<dbReference type="Proteomes" id="UP000000447">
    <property type="component" value="Chromosome"/>
</dbReference>
<feature type="transmembrane region" description="Helical" evidence="1">
    <location>
        <begin position="152"/>
        <end position="171"/>
    </location>
</feature>
<reference evidence="2 3" key="1">
    <citation type="journal article" date="2009" name="PLoS ONE">
        <title>Complete genome sequence of the aerobic CO-oxidizing thermophile Thermomicrobium roseum.</title>
        <authorList>
            <person name="Wu D."/>
            <person name="Raymond J."/>
            <person name="Wu M."/>
            <person name="Chatterji S."/>
            <person name="Ren Q."/>
            <person name="Graham J.E."/>
            <person name="Bryant D.A."/>
            <person name="Robb F."/>
            <person name="Colman A."/>
            <person name="Tallon L.J."/>
            <person name="Badger J.H."/>
            <person name="Madupu R."/>
            <person name="Ward N.L."/>
            <person name="Eisen J.A."/>
        </authorList>
    </citation>
    <scope>NUCLEOTIDE SEQUENCE [LARGE SCALE GENOMIC DNA]</scope>
    <source>
        <strain evidence="3">ATCC 27502 / DSM 5159 / P-2</strain>
    </source>
</reference>
<dbReference type="AlphaFoldDB" id="B9KY85"/>
<protein>
    <submittedName>
        <fullName evidence="2">Putative membrane protein</fullName>
    </submittedName>
</protein>
<dbReference type="eggNOG" id="ENOG5033M2W">
    <property type="taxonomic scope" value="Bacteria"/>
</dbReference>
<feature type="transmembrane region" description="Helical" evidence="1">
    <location>
        <begin position="88"/>
        <end position="109"/>
    </location>
</feature>
<feature type="transmembrane region" description="Helical" evidence="1">
    <location>
        <begin position="7"/>
        <end position="29"/>
    </location>
</feature>
<proteinExistence type="predicted"/>
<keyword evidence="1" id="KW-0472">Membrane</keyword>
<evidence type="ECO:0000313" key="3">
    <source>
        <dbReference type="Proteomes" id="UP000000447"/>
    </source>
</evidence>
<keyword evidence="1" id="KW-0812">Transmembrane</keyword>
<accession>B9KY85</accession>
<dbReference type="RefSeq" id="WP_012641835.1">
    <property type="nucleotide sequence ID" value="NC_011959.1"/>
</dbReference>
<dbReference type="InterPro" id="IPR043715">
    <property type="entry name" value="DUF5656"/>
</dbReference>
<dbReference type="Pfam" id="PF18900">
    <property type="entry name" value="DUF5656"/>
    <property type="match status" value="1"/>
</dbReference>